<organism evidence="2 3">
    <name type="scientific">Candidatus Thermochlorobacter aerophilus</name>
    <dbReference type="NCBI Taxonomy" id="1868324"/>
    <lineage>
        <taxon>Bacteria</taxon>
        <taxon>Pseudomonadati</taxon>
        <taxon>Chlorobiota</taxon>
        <taxon>Chlorobiia</taxon>
        <taxon>Chlorobiales</taxon>
        <taxon>Candidatus Thermochlorobacteriaceae</taxon>
        <taxon>Candidatus Thermochlorobacter</taxon>
    </lineage>
</organism>
<dbReference type="AlphaFoldDB" id="A0A395M365"/>
<protein>
    <submittedName>
        <fullName evidence="2">Uncharacterized protein</fullName>
    </submittedName>
</protein>
<comment type="caution">
    <text evidence="2">The sequence shown here is derived from an EMBL/GenBank/DDBJ whole genome shotgun (WGS) entry which is preliminary data.</text>
</comment>
<keyword evidence="1" id="KW-0812">Transmembrane</keyword>
<evidence type="ECO:0000313" key="2">
    <source>
        <dbReference type="EMBL" id="RFM24658.1"/>
    </source>
</evidence>
<keyword evidence="1" id="KW-1133">Transmembrane helix</keyword>
<name>A0A395M365_9BACT</name>
<gene>
    <name evidence="2" type="ORF">D0433_04460</name>
</gene>
<reference evidence="2 3" key="1">
    <citation type="journal article" date="2011" name="ISME J.">
        <title>Community ecology of hot spring cyanobacterial mats: predominant populations and their functional potential.</title>
        <authorList>
            <person name="Klatt C.G."/>
            <person name="Wood J.M."/>
            <person name="Rusch D.B."/>
            <person name="Bateson M.M."/>
            <person name="Hamamura N."/>
            <person name="Heidelberg J.F."/>
            <person name="Grossman A.R."/>
            <person name="Bhaya D."/>
            <person name="Cohan F.M."/>
            <person name="Kuhl M."/>
            <person name="Bryant D.A."/>
            <person name="Ward D.M."/>
        </authorList>
    </citation>
    <scope>NUCLEOTIDE SEQUENCE [LARGE SCALE GENOMIC DNA]</scope>
    <source>
        <strain evidence="2">OS</strain>
    </source>
</reference>
<dbReference type="EMBL" id="PHFL01000030">
    <property type="protein sequence ID" value="RFM24658.1"/>
    <property type="molecule type" value="Genomic_DNA"/>
</dbReference>
<evidence type="ECO:0000313" key="3">
    <source>
        <dbReference type="Proteomes" id="UP000266389"/>
    </source>
</evidence>
<feature type="transmembrane region" description="Helical" evidence="1">
    <location>
        <begin position="52"/>
        <end position="74"/>
    </location>
</feature>
<proteinExistence type="predicted"/>
<keyword evidence="1" id="KW-0472">Membrane</keyword>
<feature type="transmembrane region" description="Helical" evidence="1">
    <location>
        <begin position="12"/>
        <end position="40"/>
    </location>
</feature>
<accession>A0A395M365</accession>
<evidence type="ECO:0000256" key="1">
    <source>
        <dbReference type="SAM" id="Phobius"/>
    </source>
</evidence>
<dbReference type="Proteomes" id="UP000266389">
    <property type="component" value="Unassembled WGS sequence"/>
</dbReference>
<sequence length="80" mass="9272">MANQREKAKERKLVSALIFIGGILCFIYALFLMAIAPLVQMLFNTHQDISQVLIWFAFPFSLSLYLFVFFSSFIKARMKS</sequence>